<dbReference type="Proteomes" id="UP000054337">
    <property type="component" value="Unassembled WGS sequence"/>
</dbReference>
<dbReference type="RefSeq" id="XP_014559622.1">
    <property type="nucleotide sequence ID" value="XM_014704136.1"/>
</dbReference>
<evidence type="ECO:0000256" key="1">
    <source>
        <dbReference type="SAM" id="MobiDB-lite"/>
    </source>
</evidence>
<feature type="region of interest" description="Disordered" evidence="1">
    <location>
        <begin position="70"/>
        <end position="90"/>
    </location>
</feature>
<reference evidence="2 3" key="1">
    <citation type="journal article" date="2013" name="PLoS Genet.">
        <title>Comparative genome structure, secondary metabolite, and effector coding capacity across Cochliobolus pathogens.</title>
        <authorList>
            <person name="Condon B.J."/>
            <person name="Leng Y."/>
            <person name="Wu D."/>
            <person name="Bushley K.E."/>
            <person name="Ohm R.A."/>
            <person name="Otillar R."/>
            <person name="Martin J."/>
            <person name="Schackwitz W."/>
            <person name="Grimwood J."/>
            <person name="MohdZainudin N."/>
            <person name="Xue C."/>
            <person name="Wang R."/>
            <person name="Manning V.A."/>
            <person name="Dhillon B."/>
            <person name="Tu Z.J."/>
            <person name="Steffenson B.J."/>
            <person name="Salamov A."/>
            <person name="Sun H."/>
            <person name="Lowry S."/>
            <person name="LaButti K."/>
            <person name="Han J."/>
            <person name="Copeland A."/>
            <person name="Lindquist E."/>
            <person name="Barry K."/>
            <person name="Schmutz J."/>
            <person name="Baker S.E."/>
            <person name="Ciuffetti L.M."/>
            <person name="Grigoriev I.V."/>
            <person name="Zhong S."/>
            <person name="Turgeon B.G."/>
        </authorList>
    </citation>
    <scope>NUCLEOTIDE SEQUENCE [LARGE SCALE GENOMIC DNA]</scope>
    <source>
        <strain evidence="2 3">FI3</strain>
    </source>
</reference>
<protein>
    <recommendedName>
        <fullName evidence="4">DUF4219 domain-containing protein</fullName>
    </recommendedName>
</protein>
<feature type="region of interest" description="Disordered" evidence="1">
    <location>
        <begin position="214"/>
        <end position="271"/>
    </location>
</feature>
<proteinExistence type="predicted"/>
<accession>W7EH69</accession>
<dbReference type="AlphaFoldDB" id="W7EH69"/>
<dbReference type="HOGENOM" id="CLU_053170_2_0_1"/>
<dbReference type="GeneID" id="26255617"/>
<feature type="compositionally biased region" description="Polar residues" evidence="1">
    <location>
        <begin position="214"/>
        <end position="227"/>
    </location>
</feature>
<evidence type="ECO:0000313" key="3">
    <source>
        <dbReference type="Proteomes" id="UP000054337"/>
    </source>
</evidence>
<gene>
    <name evidence="2" type="ORF">COCVIDRAFT_35129</name>
</gene>
<keyword evidence="3" id="KW-1185">Reference proteome</keyword>
<dbReference type="EMBL" id="KI968708">
    <property type="protein sequence ID" value="EUN30003.1"/>
    <property type="molecule type" value="Genomic_DNA"/>
</dbReference>
<dbReference type="OrthoDB" id="3711801at2759"/>
<name>W7EH69_BIPV3</name>
<feature type="compositionally biased region" description="Low complexity" evidence="1">
    <location>
        <begin position="70"/>
        <end position="81"/>
    </location>
</feature>
<sequence>MSNYATRDATFILTESNNWTAWYRQLKIRCESLNIWALADPEGSQEPQPKSRLPLPLVLSNYESIATLPLSTTTASSSRTRGNTQLSQREEPVVVDIPTRVSDLTTTGQEEHQEYRKDYKMRIETYRFLKKEYNEEHAKYENSQAHENPNNWEPWLMEYDQSATRAEALEVSEVRNTKDMIRDFLDAVKKVVPNWSKQKSAFVIEEASFLASGESDQNTLRDASDISQRAPPAYSQGNLRKPRKKRKRNSQETKSKQFTKRNTMAAGDDYPACGQRHNLSDYYYAFPKKAPKWFKPNRKIARLVKHIIKFNNEL</sequence>
<evidence type="ECO:0008006" key="4">
    <source>
        <dbReference type="Google" id="ProtNLM"/>
    </source>
</evidence>
<organism evidence="2 3">
    <name type="scientific">Bipolaris victoriae (strain FI3)</name>
    <name type="common">Victoria blight of oats agent</name>
    <name type="synonym">Cochliobolus victoriae</name>
    <dbReference type="NCBI Taxonomy" id="930091"/>
    <lineage>
        <taxon>Eukaryota</taxon>
        <taxon>Fungi</taxon>
        <taxon>Dikarya</taxon>
        <taxon>Ascomycota</taxon>
        <taxon>Pezizomycotina</taxon>
        <taxon>Dothideomycetes</taxon>
        <taxon>Pleosporomycetidae</taxon>
        <taxon>Pleosporales</taxon>
        <taxon>Pleosporineae</taxon>
        <taxon>Pleosporaceae</taxon>
        <taxon>Bipolaris</taxon>
    </lineage>
</organism>
<evidence type="ECO:0000313" key="2">
    <source>
        <dbReference type="EMBL" id="EUN30003.1"/>
    </source>
</evidence>